<evidence type="ECO:0000313" key="4">
    <source>
        <dbReference type="Proteomes" id="UP000051952"/>
    </source>
</evidence>
<keyword evidence="2" id="KW-1133">Transmembrane helix</keyword>
<feature type="region of interest" description="Disordered" evidence="1">
    <location>
        <begin position="409"/>
        <end position="487"/>
    </location>
</feature>
<keyword evidence="2" id="KW-0812">Transmembrane</keyword>
<feature type="compositionally biased region" description="Polar residues" evidence="1">
    <location>
        <begin position="415"/>
        <end position="426"/>
    </location>
</feature>
<reference evidence="4" key="1">
    <citation type="submission" date="2015-09" db="EMBL/GenBank/DDBJ databases">
        <authorList>
            <consortium name="Pathogen Informatics"/>
        </authorList>
    </citation>
    <scope>NUCLEOTIDE SEQUENCE [LARGE SCALE GENOMIC DNA]</scope>
    <source>
        <strain evidence="4">Lake Konstanz</strain>
    </source>
</reference>
<name>A0A0S4IVS7_BODSA</name>
<proteinExistence type="predicted"/>
<gene>
    <name evidence="3" type="ORF">BSAL_67360</name>
</gene>
<accession>A0A0S4IVS7</accession>
<organism evidence="3 4">
    <name type="scientific">Bodo saltans</name>
    <name type="common">Flagellated protozoan</name>
    <dbReference type="NCBI Taxonomy" id="75058"/>
    <lineage>
        <taxon>Eukaryota</taxon>
        <taxon>Discoba</taxon>
        <taxon>Euglenozoa</taxon>
        <taxon>Kinetoplastea</taxon>
        <taxon>Metakinetoplastina</taxon>
        <taxon>Eubodonida</taxon>
        <taxon>Bodonidae</taxon>
        <taxon>Bodo</taxon>
    </lineage>
</organism>
<evidence type="ECO:0000256" key="1">
    <source>
        <dbReference type="SAM" id="MobiDB-lite"/>
    </source>
</evidence>
<keyword evidence="2" id="KW-0472">Membrane</keyword>
<dbReference type="VEuPathDB" id="TriTrypDB:BSAL_67360"/>
<dbReference type="AlphaFoldDB" id="A0A0S4IVS7"/>
<protein>
    <submittedName>
        <fullName evidence="3">Membrane-associated protein, putative</fullName>
    </submittedName>
</protein>
<dbReference type="OrthoDB" id="409374at2759"/>
<feature type="transmembrane region" description="Helical" evidence="2">
    <location>
        <begin position="733"/>
        <end position="757"/>
    </location>
</feature>
<feature type="region of interest" description="Disordered" evidence="1">
    <location>
        <begin position="814"/>
        <end position="883"/>
    </location>
</feature>
<dbReference type="Proteomes" id="UP000051952">
    <property type="component" value="Unassembled WGS sequence"/>
</dbReference>
<dbReference type="EMBL" id="CYKH01000450">
    <property type="protein sequence ID" value="CUF92673.1"/>
    <property type="molecule type" value="Genomic_DNA"/>
</dbReference>
<feature type="compositionally biased region" description="Polar residues" evidence="1">
    <location>
        <begin position="470"/>
        <end position="487"/>
    </location>
</feature>
<keyword evidence="4" id="KW-1185">Reference proteome</keyword>
<feature type="compositionally biased region" description="Polar residues" evidence="1">
    <location>
        <begin position="843"/>
        <end position="855"/>
    </location>
</feature>
<feature type="compositionally biased region" description="Basic residues" evidence="1">
    <location>
        <begin position="454"/>
        <end position="464"/>
    </location>
</feature>
<evidence type="ECO:0000256" key="2">
    <source>
        <dbReference type="SAM" id="Phobius"/>
    </source>
</evidence>
<evidence type="ECO:0000313" key="3">
    <source>
        <dbReference type="EMBL" id="CUF92673.1"/>
    </source>
</evidence>
<sequence length="883" mass="95829">MQRQQLNVQAILFAVVGVAIISLLSSTALSATFPVCNVTTNCSSHASTVTNATPDNSVCTCSCSQQWSGATCATCPTRFNQTTCSSCAAAYNQSTYPLCNITSCSQYCNADFSRSYSGTPSTGCSCVCKGEAIQPTCECPAKYLQTPQAACALCAFGYDQTTYPQCIKSCNLTSDCPPRTVSVTGNIETGCKCVCLGGWTGVNCSVCPPSWDEPSGCISCAAGYSLINSSCIVCGVANCSYHGSPIVSTVKCACNCQNQWLGDTCNACPIQYDSTNNCNGCNTEMGYKDVDGVCVAPCTSFNNCTNRGTDPVLLNMTSLQCECVCQNQWSGPKCTDCLYPYDITANCAKCLPGMRGYPNCTNISYSVSFSKSLGITPSVPLKKLRSRTANTTSITFSAASSLSASKIIIRKPSKTRSNTTTKTPSKSLIVPPTKTRTRTSRTSSKTRELTASKSHTRTRVRRPTHTPTPSLSNASSATKTVSSMTTSGTPTITESLCANTIGDCLFRTNNSLFDEPPVHCFCQCRNQWSEMFCNYCRPRYNETADCGECYDGKDRKFVIYPTCDNILYITANLTVPLRDASVLPRLVRDDYFRAIAADVTTFINETLRCNKWSHNITAYVISWLGDSNFVLDMELLDLDVANNTVAAECVLDGLAHNLQDLEFTQTSVTVARNGGAAEPSAASDASRYFDLSKTVMAVNEKSGYNSSATPINPCDPYWCHNIPPITDPTSPDLTWVIVVFSIIGAILLTAAAVYFLWYRPREQFRLAYRYKRGADVDYRRVRDMGGLEVEWCAMVENGGLAKVPLEEESIELSGKTERRFSVAQETETPVLPSKEQPAAPHNDASTTNHQVQSHSNEADPVTEGSQSVPKVLSDVQKEMFDTI</sequence>